<evidence type="ECO:0000313" key="1">
    <source>
        <dbReference type="EMBL" id="WWC41332.1"/>
    </source>
</evidence>
<organism evidence="1 2">
    <name type="scientific">Campylobacter vicugnae</name>
    <dbReference type="NCBI Taxonomy" id="1660076"/>
    <lineage>
        <taxon>Bacteria</taxon>
        <taxon>Pseudomonadati</taxon>
        <taxon>Campylobacterota</taxon>
        <taxon>Epsilonproteobacteria</taxon>
        <taxon>Campylobacterales</taxon>
        <taxon>Campylobacteraceae</taxon>
        <taxon>Campylobacter</taxon>
    </lineage>
</organism>
<sequence>MKLEKHFERLCSKVTFVDPLLLEFIDFIMTNKKGSCRSYNLLKAILERYYENDKGFKNTGPIFLDDNTELFNDLRALLSIRSSPNNFEVVKDYPHLFDRFLKCDAGMVSEDGRIVYHKLGAEATFFVGMPVYDLSNNKISVLSYVCDEDGWYWWKILGYQGERQQIKTYWQVLKEREINETR</sequence>
<gene>
    <name evidence="1" type="ORF">CVIC9261_06400</name>
</gene>
<dbReference type="Proteomes" id="UP001318120">
    <property type="component" value="Chromosome"/>
</dbReference>
<dbReference type="EMBL" id="CP144916">
    <property type="protein sequence ID" value="WWC41332.1"/>
    <property type="molecule type" value="Genomic_DNA"/>
</dbReference>
<evidence type="ECO:0000313" key="2">
    <source>
        <dbReference type="Proteomes" id="UP001318120"/>
    </source>
</evidence>
<accession>A0ABZ2E6K8</accession>
<name>A0ABZ2E6K8_9BACT</name>
<dbReference type="RefSeq" id="WP_086255549.1">
    <property type="nucleotide sequence ID" value="NZ_CP144915.1"/>
</dbReference>
<protein>
    <submittedName>
        <fullName evidence="1">Uncharacterized protein</fullName>
    </submittedName>
</protein>
<reference evidence="1 2" key="1">
    <citation type="journal article" date="2017" name="Genome Biol. Evol.">
        <title>Comparative Genomic Analysis Identifies a Campylobacter Clade Deficient in Selenium Metabolism.</title>
        <authorList>
            <person name="Miller W.G."/>
            <person name="Yee E."/>
            <person name="Lopes B.S."/>
            <person name="Chapman M.H."/>
            <person name="Huynh S."/>
            <person name="Bono J.L."/>
            <person name="Parker C.T."/>
            <person name="Strachan N.J.C."/>
            <person name="Forbes K.J."/>
        </authorList>
    </citation>
    <scope>NUCLEOTIDE SEQUENCE [LARGE SCALE GENOMIC DNA]</scope>
    <source>
        <strain evidence="1 2">RM9261</strain>
    </source>
</reference>
<proteinExistence type="predicted"/>
<keyword evidence="2" id="KW-1185">Reference proteome</keyword>
<dbReference type="GeneID" id="93113723"/>